<evidence type="ECO:0000313" key="5">
    <source>
        <dbReference type="RefSeq" id="XP_015937955.3"/>
    </source>
</evidence>
<dbReference type="Pfam" id="PF13912">
    <property type="entry name" value="zf-C2H2_6"/>
    <property type="match status" value="4"/>
</dbReference>
<reference evidence="4" key="1">
    <citation type="journal article" date="2016" name="Nat. Genet.">
        <title>The genome sequences of Arachis duranensis and Arachis ipaensis, the diploid ancestors of cultivated peanut.</title>
        <authorList>
            <person name="Bertioli D.J."/>
            <person name="Cannon S.B."/>
            <person name="Froenicke L."/>
            <person name="Huang G."/>
            <person name="Farmer A.D."/>
            <person name="Cannon E.K."/>
            <person name="Liu X."/>
            <person name="Gao D."/>
            <person name="Clevenger J."/>
            <person name="Dash S."/>
            <person name="Ren L."/>
            <person name="Moretzsohn M.C."/>
            <person name="Shirasawa K."/>
            <person name="Huang W."/>
            <person name="Vidigal B."/>
            <person name="Abernathy B."/>
            <person name="Chu Y."/>
            <person name="Niederhuth C.E."/>
            <person name="Umale P."/>
            <person name="Araujo A.C."/>
            <person name="Kozik A."/>
            <person name="Kim K.D."/>
            <person name="Burow M.D."/>
            <person name="Varshney R.K."/>
            <person name="Wang X."/>
            <person name="Zhang X."/>
            <person name="Barkley N."/>
            <person name="Guimaraes P.M."/>
            <person name="Isobe S."/>
            <person name="Guo B."/>
            <person name="Liao B."/>
            <person name="Stalker H.T."/>
            <person name="Schmitz R.J."/>
            <person name="Scheffler B.E."/>
            <person name="Leal-Bertioli S.C."/>
            <person name="Xun X."/>
            <person name="Jackson S.A."/>
            <person name="Michelmore R."/>
            <person name="Ozias-Akins P."/>
        </authorList>
    </citation>
    <scope>NUCLEOTIDE SEQUENCE [LARGE SCALE GENOMIC DNA]</scope>
    <source>
        <strain evidence="4">cv. V14167</strain>
    </source>
</reference>
<dbReference type="AlphaFoldDB" id="A0A6P4C3R0"/>
<keyword evidence="1" id="KW-0863">Zinc-finger</keyword>
<dbReference type="InterPro" id="IPR013087">
    <property type="entry name" value="Znf_C2H2_type"/>
</dbReference>
<feature type="compositionally biased region" description="Basic residues" evidence="2">
    <location>
        <begin position="168"/>
        <end position="178"/>
    </location>
</feature>
<feature type="domain" description="C2H2-type" evidence="3">
    <location>
        <begin position="355"/>
        <end position="382"/>
    </location>
</feature>
<dbReference type="KEGG" id="adu:107463637"/>
<dbReference type="SUPFAM" id="SSF57667">
    <property type="entry name" value="beta-beta-alpha zinc fingers"/>
    <property type="match status" value="3"/>
</dbReference>
<feature type="region of interest" description="Disordered" evidence="2">
    <location>
        <begin position="73"/>
        <end position="95"/>
    </location>
</feature>
<dbReference type="PROSITE" id="PS00028">
    <property type="entry name" value="ZINC_FINGER_C2H2_1"/>
    <property type="match status" value="4"/>
</dbReference>
<feature type="compositionally biased region" description="Polar residues" evidence="2">
    <location>
        <begin position="73"/>
        <end position="85"/>
    </location>
</feature>
<keyword evidence="1" id="KW-0862">Zinc</keyword>
<name>A0A6P4C3R0_ARADU</name>
<dbReference type="GeneID" id="107463637"/>
<evidence type="ECO:0000259" key="3">
    <source>
        <dbReference type="PROSITE" id="PS50157"/>
    </source>
</evidence>
<dbReference type="InterPro" id="IPR036236">
    <property type="entry name" value="Znf_C2H2_sf"/>
</dbReference>
<dbReference type="Proteomes" id="UP000515211">
    <property type="component" value="Chromosome 8"/>
</dbReference>
<organism evidence="4 5">
    <name type="scientific">Arachis duranensis</name>
    <name type="common">Wild peanut</name>
    <dbReference type="NCBI Taxonomy" id="130453"/>
    <lineage>
        <taxon>Eukaryota</taxon>
        <taxon>Viridiplantae</taxon>
        <taxon>Streptophyta</taxon>
        <taxon>Embryophyta</taxon>
        <taxon>Tracheophyta</taxon>
        <taxon>Spermatophyta</taxon>
        <taxon>Magnoliopsida</taxon>
        <taxon>eudicotyledons</taxon>
        <taxon>Gunneridae</taxon>
        <taxon>Pentapetalae</taxon>
        <taxon>rosids</taxon>
        <taxon>fabids</taxon>
        <taxon>Fabales</taxon>
        <taxon>Fabaceae</taxon>
        <taxon>Papilionoideae</taxon>
        <taxon>50 kb inversion clade</taxon>
        <taxon>dalbergioids sensu lato</taxon>
        <taxon>Dalbergieae</taxon>
        <taxon>Pterocarpus clade</taxon>
        <taxon>Arachis</taxon>
    </lineage>
</organism>
<feature type="region of interest" description="Disordered" evidence="2">
    <location>
        <begin position="145"/>
        <end position="202"/>
    </location>
</feature>
<feature type="domain" description="C2H2-type" evidence="3">
    <location>
        <begin position="23"/>
        <end position="45"/>
    </location>
</feature>
<evidence type="ECO:0000256" key="1">
    <source>
        <dbReference type="PROSITE-ProRule" id="PRU00042"/>
    </source>
</evidence>
<dbReference type="RefSeq" id="XP_015937955.3">
    <property type="nucleotide sequence ID" value="XM_016082469.3"/>
</dbReference>
<evidence type="ECO:0000313" key="4">
    <source>
        <dbReference type="Proteomes" id="UP000515211"/>
    </source>
</evidence>
<protein>
    <submittedName>
        <fullName evidence="5">Zinc finger protein ZAT4-like</fullName>
    </submittedName>
</protein>
<feature type="domain" description="C2H2-type" evidence="3">
    <location>
        <begin position="113"/>
        <end position="140"/>
    </location>
</feature>
<proteinExistence type="predicted"/>
<keyword evidence="1" id="KW-0479">Metal-binding</keyword>
<evidence type="ECO:0000256" key="2">
    <source>
        <dbReference type="SAM" id="MobiDB-lite"/>
    </source>
</evidence>
<dbReference type="PANTHER" id="PTHR46869:SF6">
    <property type="entry name" value="C2H2-TYPE DOMAIN-CONTAINING PROTEIN"/>
    <property type="match status" value="1"/>
</dbReference>
<feature type="region of interest" description="Disordered" evidence="2">
    <location>
        <begin position="328"/>
        <end position="353"/>
    </location>
</feature>
<feature type="domain" description="C2H2-type" evidence="3">
    <location>
        <begin position="459"/>
        <end position="486"/>
    </location>
</feature>
<sequence length="555" mass="61365">MMNPTMEEEDYNQGQHINKKNKHVCKFCSRSFPCGRSLGGHMRSHVINGDIDHHHDNNKLLASSSTAKIKKMLSSSSSTENNTGIGSEGYGLRENPKKTWRLTNSTSEDNSLLFCKDCGKGFQSWRALFGHMKCHSSEKVESMECDQDSSWTNNSASHSDNEEANAPSRRRRSKRTRTRYIAPLSAPAATTTDSSVSEADEHEQEEVAMSLMMLSRDLSPWCGVNSVSEFSKNKNKKLVNIGSEFSKLGSYLSSPNLSSKGKKSSEFLATESAKGVKVMNNTTVSVNGFSKIIGKDKKKYELDSESAFEEGTTNNKYNSIKAKFWDCGSNKKPNSSEGEFSIKSSSSHNHKRGKFECTTCNKIFHSYQALGGHRASHKKIKGCSFASRNNNDQSSENSIEFEAEAEAEAEHEEAPPPAPSSPTPTDNNNEYASQQVHEFGNNSNGFDRESKKGNKNKGHECPICFKVFSSGQALGGHKRSHMASASDTGNFHQTVVLQESSVPEIRDLLDLNLPVAEAAATEEDDEEEINAHASDSYTTWWENHKQEALVGLMSN</sequence>
<dbReference type="PROSITE" id="PS50157">
    <property type="entry name" value="ZINC_FINGER_C2H2_2"/>
    <property type="match status" value="4"/>
</dbReference>
<feature type="region of interest" description="Disordered" evidence="2">
    <location>
        <begin position="387"/>
        <end position="430"/>
    </location>
</feature>
<feature type="compositionally biased region" description="Polar residues" evidence="2">
    <location>
        <begin position="148"/>
        <end position="158"/>
    </location>
</feature>
<keyword evidence="4" id="KW-1185">Reference proteome</keyword>
<gene>
    <name evidence="5" type="primary">LOC107463637</name>
</gene>
<dbReference type="SMART" id="SM00355">
    <property type="entry name" value="ZnF_C2H2"/>
    <property type="match status" value="4"/>
</dbReference>
<accession>A0A6P4C3R0</accession>
<dbReference type="PANTHER" id="PTHR46869">
    <property type="entry name" value="C2H2-LIKE ZINC FINGER PROTEIN"/>
    <property type="match status" value="1"/>
</dbReference>
<dbReference type="GO" id="GO:0008270">
    <property type="term" value="F:zinc ion binding"/>
    <property type="evidence" value="ECO:0007669"/>
    <property type="project" value="UniProtKB-KW"/>
</dbReference>
<feature type="compositionally biased region" description="Polar residues" evidence="2">
    <location>
        <begin position="188"/>
        <end position="197"/>
    </location>
</feature>
<feature type="compositionally biased region" description="Low complexity" evidence="2">
    <location>
        <begin position="335"/>
        <end position="347"/>
    </location>
</feature>
<feature type="compositionally biased region" description="Acidic residues" evidence="2">
    <location>
        <begin position="399"/>
        <end position="411"/>
    </location>
</feature>
<reference evidence="5" key="2">
    <citation type="submission" date="2025-08" db="UniProtKB">
        <authorList>
            <consortium name="RefSeq"/>
        </authorList>
    </citation>
    <scope>IDENTIFICATION</scope>
    <source>
        <tissue evidence="5">Whole plant</tissue>
    </source>
</reference>